<organism evidence="3 4">
    <name type="scientific">Yarrowia lipolytica</name>
    <name type="common">Candida lipolytica</name>
    <dbReference type="NCBI Taxonomy" id="4952"/>
    <lineage>
        <taxon>Eukaryota</taxon>
        <taxon>Fungi</taxon>
        <taxon>Dikarya</taxon>
        <taxon>Ascomycota</taxon>
        <taxon>Saccharomycotina</taxon>
        <taxon>Dipodascomycetes</taxon>
        <taxon>Dipodascales</taxon>
        <taxon>Dipodascales incertae sedis</taxon>
        <taxon>Yarrowia</taxon>
    </lineage>
</organism>
<name>A0A1D8NCI0_YARLL</name>
<keyword evidence="2" id="KW-0732">Signal</keyword>
<keyword evidence="1" id="KW-0812">Transmembrane</keyword>
<feature type="signal peptide" evidence="2">
    <location>
        <begin position="1"/>
        <end position="22"/>
    </location>
</feature>
<reference evidence="3 4" key="1">
    <citation type="journal article" date="2016" name="PLoS ONE">
        <title>Sequence Assembly of Yarrowia lipolytica Strain W29/CLIB89 Shows Transposable Element Diversity.</title>
        <authorList>
            <person name="Magnan C."/>
            <person name="Yu J."/>
            <person name="Chang I."/>
            <person name="Jahn E."/>
            <person name="Kanomata Y."/>
            <person name="Wu J."/>
            <person name="Zeller M."/>
            <person name="Oakes M."/>
            <person name="Baldi P."/>
            <person name="Sandmeyer S."/>
        </authorList>
    </citation>
    <scope>NUCLEOTIDE SEQUENCE [LARGE SCALE GENOMIC DNA]</scope>
    <source>
        <strain evidence="4">CLIB89(W29)</strain>
    </source>
</reference>
<feature type="chain" id="PRO_5009110457" evidence="2">
    <location>
        <begin position="23"/>
        <end position="167"/>
    </location>
</feature>
<dbReference type="AlphaFoldDB" id="A0A1D8NCI0"/>
<feature type="transmembrane region" description="Helical" evidence="1">
    <location>
        <begin position="75"/>
        <end position="100"/>
    </location>
</feature>
<keyword evidence="1" id="KW-0472">Membrane</keyword>
<evidence type="ECO:0000313" key="3">
    <source>
        <dbReference type="EMBL" id="AOW03327.1"/>
    </source>
</evidence>
<feature type="transmembrane region" description="Helical" evidence="1">
    <location>
        <begin position="131"/>
        <end position="155"/>
    </location>
</feature>
<protein>
    <submittedName>
        <fullName evidence="3">Uncharacterized protein</fullName>
    </submittedName>
</protein>
<dbReference type="EMBL" id="CP017555">
    <property type="protein sequence ID" value="AOW03327.1"/>
    <property type="molecule type" value="Genomic_DNA"/>
</dbReference>
<dbReference type="GeneID" id="94583169"/>
<sequence>MALAPSALSVLWRLALIASVDSLALAQAKWLLLLSGLSGSNGDHALIALKDLVALTLLSRRLALIASYHRTYRLFVRGIGSGSGISALALTCVALGIWTYDTRSSLDILWLYGAGKCSYCASDLLAYNGRLALIALWTYWLFALVCGSGFGTYCLKGLTGSGSGLLF</sequence>
<keyword evidence="1" id="KW-1133">Transmembrane helix</keyword>
<accession>A0A1D8NCI0</accession>
<evidence type="ECO:0000256" key="2">
    <source>
        <dbReference type="SAM" id="SignalP"/>
    </source>
</evidence>
<gene>
    <name evidence="3" type="ORF">YALI1_C32844g</name>
</gene>
<dbReference type="Proteomes" id="UP000182444">
    <property type="component" value="Chromosome 1C"/>
</dbReference>
<dbReference type="RefSeq" id="XP_068138643.1">
    <property type="nucleotide sequence ID" value="XM_068282542.1"/>
</dbReference>
<dbReference type="VEuPathDB" id="FungiDB:YALI1_C32844g"/>
<evidence type="ECO:0000313" key="4">
    <source>
        <dbReference type="Proteomes" id="UP000182444"/>
    </source>
</evidence>
<proteinExistence type="predicted"/>
<evidence type="ECO:0000256" key="1">
    <source>
        <dbReference type="SAM" id="Phobius"/>
    </source>
</evidence>